<feature type="compositionally biased region" description="Acidic residues" evidence="2">
    <location>
        <begin position="322"/>
        <end position="331"/>
    </location>
</feature>
<name>A0AAW0DHW2_9AGAR</name>
<dbReference type="GO" id="GO:0051082">
    <property type="term" value="F:unfolded protein binding"/>
    <property type="evidence" value="ECO:0007669"/>
    <property type="project" value="TreeGrafter"/>
</dbReference>
<feature type="compositionally biased region" description="Basic and acidic residues" evidence="2">
    <location>
        <begin position="311"/>
        <end position="321"/>
    </location>
</feature>
<dbReference type="Pfam" id="PF04925">
    <property type="entry name" value="SHQ1"/>
    <property type="match status" value="2"/>
</dbReference>
<evidence type="ECO:0000259" key="3">
    <source>
        <dbReference type="Pfam" id="PF04925"/>
    </source>
</evidence>
<comment type="caution">
    <text evidence="4">The sequence shown here is derived from an EMBL/GenBank/DDBJ whole genome shotgun (WGS) entry which is preliminary data.</text>
</comment>
<dbReference type="GO" id="GO:0000493">
    <property type="term" value="P:box H/ACA snoRNP assembly"/>
    <property type="evidence" value="ECO:0007669"/>
    <property type="project" value="InterPro"/>
</dbReference>
<feature type="domain" description="Shq1 C-terminal" evidence="3">
    <location>
        <begin position="160"/>
        <end position="240"/>
    </location>
</feature>
<evidence type="ECO:0000256" key="1">
    <source>
        <dbReference type="ARBA" id="ARBA00005607"/>
    </source>
</evidence>
<feature type="domain" description="Shq1 C-terminal" evidence="3">
    <location>
        <begin position="250"/>
        <end position="293"/>
    </location>
</feature>
<evidence type="ECO:0000256" key="2">
    <source>
        <dbReference type="SAM" id="MobiDB-lite"/>
    </source>
</evidence>
<accession>A0AAW0DHW2</accession>
<dbReference type="PANTHER" id="PTHR12967">
    <property type="entry name" value="PROTEIN SHQ1 HOMOLOG"/>
    <property type="match status" value="1"/>
</dbReference>
<comment type="similarity">
    <text evidence="1">Belongs to the SHQ1 family.</text>
</comment>
<protein>
    <submittedName>
        <fullName evidence="4">Protein shq1</fullName>
    </submittedName>
</protein>
<dbReference type="Proteomes" id="UP001362999">
    <property type="component" value="Unassembled WGS sequence"/>
</dbReference>
<dbReference type="EMBL" id="JAWWNJ010000008">
    <property type="protein sequence ID" value="KAK7050384.1"/>
    <property type="molecule type" value="Genomic_DNA"/>
</dbReference>
<dbReference type="PANTHER" id="PTHR12967:SF0">
    <property type="entry name" value="PROTEIN SHQ1 HOMOLOG"/>
    <property type="match status" value="1"/>
</dbReference>
<sequence>MIRFSQSTSTPTLCASISPNYDPNSGYLTVILAKESKLLAPRPSQDAPLIEVMGQETDQDEETDDLVAQTNALSSSEQEEILLAAENDRQLPQQVSPTADPPISTSLTQRYGFLNAYSGYFRHVAPSIFMTPIIHFFGRADYADDEYIQELLLWENPSVTDNSPFQFTEKEKLTLLNLPRKEYLADAHQTKSLYLTLVTVLFAYAYETSRTTQGDSTPESAWTICSLVPAFSALDPPPYSTLAPTVTSPIIPSPRTLLLRALLKTKYILDHHEVYYVYSKIWVDDFCVWVQASARWGLQVPKRSIGWELEDATRQAQTREADNDDESEEETEVARQL</sequence>
<dbReference type="GO" id="GO:0005654">
    <property type="term" value="C:nucleoplasm"/>
    <property type="evidence" value="ECO:0007669"/>
    <property type="project" value="TreeGrafter"/>
</dbReference>
<dbReference type="InterPro" id="IPR039742">
    <property type="entry name" value="Shq1"/>
</dbReference>
<dbReference type="GO" id="GO:0005737">
    <property type="term" value="C:cytoplasm"/>
    <property type="evidence" value="ECO:0007669"/>
    <property type="project" value="TreeGrafter"/>
</dbReference>
<organism evidence="4 5">
    <name type="scientific">Favolaschia claudopus</name>
    <dbReference type="NCBI Taxonomy" id="2862362"/>
    <lineage>
        <taxon>Eukaryota</taxon>
        <taxon>Fungi</taxon>
        <taxon>Dikarya</taxon>
        <taxon>Basidiomycota</taxon>
        <taxon>Agaricomycotina</taxon>
        <taxon>Agaricomycetes</taxon>
        <taxon>Agaricomycetidae</taxon>
        <taxon>Agaricales</taxon>
        <taxon>Marasmiineae</taxon>
        <taxon>Mycenaceae</taxon>
        <taxon>Favolaschia</taxon>
    </lineage>
</organism>
<keyword evidence="5" id="KW-1185">Reference proteome</keyword>
<evidence type="ECO:0000313" key="4">
    <source>
        <dbReference type="EMBL" id="KAK7050384.1"/>
    </source>
</evidence>
<reference evidence="4 5" key="1">
    <citation type="journal article" date="2024" name="J Genomics">
        <title>Draft genome sequencing and assembly of Favolaschia claudopus CIRM-BRFM 2984 isolated from oak limbs.</title>
        <authorList>
            <person name="Navarro D."/>
            <person name="Drula E."/>
            <person name="Chaduli D."/>
            <person name="Cazenave R."/>
            <person name="Ahrendt S."/>
            <person name="Wang J."/>
            <person name="Lipzen A."/>
            <person name="Daum C."/>
            <person name="Barry K."/>
            <person name="Grigoriev I.V."/>
            <person name="Favel A."/>
            <person name="Rosso M.N."/>
            <person name="Martin F."/>
        </authorList>
    </citation>
    <scope>NUCLEOTIDE SEQUENCE [LARGE SCALE GENOMIC DNA]</scope>
    <source>
        <strain evidence="4 5">CIRM-BRFM 2984</strain>
    </source>
</reference>
<proteinExistence type="inferred from homology"/>
<feature type="region of interest" description="Disordered" evidence="2">
    <location>
        <begin position="311"/>
        <end position="337"/>
    </location>
</feature>
<gene>
    <name evidence="4" type="ORF">R3P38DRAFT_3306679</name>
</gene>
<dbReference type="AlphaFoldDB" id="A0AAW0DHW2"/>
<evidence type="ECO:0000313" key="5">
    <source>
        <dbReference type="Proteomes" id="UP001362999"/>
    </source>
</evidence>
<dbReference type="InterPro" id="IPR007009">
    <property type="entry name" value="Shq1_C"/>
</dbReference>